<reference evidence="3" key="3">
    <citation type="submission" date="2015-06" db="UniProtKB">
        <authorList>
            <consortium name="EnsemblMetazoa"/>
        </authorList>
    </citation>
    <scope>IDENTIFICATION</scope>
</reference>
<reference evidence="2 4" key="2">
    <citation type="journal article" date="2013" name="Nature">
        <title>Insights into bilaterian evolution from three spiralian genomes.</title>
        <authorList>
            <person name="Simakov O."/>
            <person name="Marletaz F."/>
            <person name="Cho S.J."/>
            <person name="Edsinger-Gonzales E."/>
            <person name="Havlak P."/>
            <person name="Hellsten U."/>
            <person name="Kuo D.H."/>
            <person name="Larsson T."/>
            <person name="Lv J."/>
            <person name="Arendt D."/>
            <person name="Savage R."/>
            <person name="Osoegawa K."/>
            <person name="de Jong P."/>
            <person name="Grimwood J."/>
            <person name="Chapman J.A."/>
            <person name="Shapiro H."/>
            <person name="Aerts A."/>
            <person name="Otillar R.P."/>
            <person name="Terry A.Y."/>
            <person name="Boore J.L."/>
            <person name="Grigoriev I.V."/>
            <person name="Lindberg D.R."/>
            <person name="Seaver E.C."/>
            <person name="Weisblat D.A."/>
            <person name="Putnam N.H."/>
            <person name="Rokhsar D.S."/>
        </authorList>
    </citation>
    <scope>NUCLEOTIDE SEQUENCE</scope>
    <source>
        <strain evidence="2 4">I ESC-2004</strain>
    </source>
</reference>
<accession>R7TXT6</accession>
<evidence type="ECO:0000313" key="2">
    <source>
        <dbReference type="EMBL" id="ELT98417.1"/>
    </source>
</evidence>
<protein>
    <submittedName>
        <fullName evidence="2 3">Uncharacterized protein</fullName>
    </submittedName>
</protein>
<feature type="compositionally biased region" description="Basic and acidic residues" evidence="1">
    <location>
        <begin position="30"/>
        <end position="40"/>
    </location>
</feature>
<evidence type="ECO:0000256" key="1">
    <source>
        <dbReference type="SAM" id="MobiDB-lite"/>
    </source>
</evidence>
<feature type="compositionally biased region" description="Basic and acidic residues" evidence="1">
    <location>
        <begin position="1"/>
        <end position="16"/>
    </location>
</feature>
<reference evidence="4" key="1">
    <citation type="submission" date="2012-12" db="EMBL/GenBank/DDBJ databases">
        <authorList>
            <person name="Hellsten U."/>
            <person name="Grimwood J."/>
            <person name="Chapman J.A."/>
            <person name="Shapiro H."/>
            <person name="Aerts A."/>
            <person name="Otillar R.P."/>
            <person name="Terry A.Y."/>
            <person name="Boore J.L."/>
            <person name="Simakov O."/>
            <person name="Marletaz F."/>
            <person name="Cho S.-J."/>
            <person name="Edsinger-Gonzales E."/>
            <person name="Havlak P."/>
            <person name="Kuo D.-H."/>
            <person name="Larsson T."/>
            <person name="Lv J."/>
            <person name="Arendt D."/>
            <person name="Savage R."/>
            <person name="Osoegawa K."/>
            <person name="de Jong P."/>
            <person name="Lindberg D.R."/>
            <person name="Seaver E.C."/>
            <person name="Weisblat D.A."/>
            <person name="Putnam N.H."/>
            <person name="Grigoriev I.V."/>
            <person name="Rokhsar D.S."/>
        </authorList>
    </citation>
    <scope>NUCLEOTIDE SEQUENCE</scope>
    <source>
        <strain evidence="4">I ESC-2004</strain>
    </source>
</reference>
<dbReference type="PANTHER" id="PTHR37984:SF7">
    <property type="entry name" value="INTEGRASE CATALYTIC DOMAIN-CONTAINING PROTEIN"/>
    <property type="match status" value="1"/>
</dbReference>
<dbReference type="PANTHER" id="PTHR37984">
    <property type="entry name" value="PROTEIN CBG26694"/>
    <property type="match status" value="1"/>
</dbReference>
<dbReference type="SUPFAM" id="SSF56672">
    <property type="entry name" value="DNA/RNA polymerases"/>
    <property type="match status" value="1"/>
</dbReference>
<feature type="region of interest" description="Disordered" evidence="1">
    <location>
        <begin position="1"/>
        <end position="40"/>
    </location>
</feature>
<dbReference type="OrthoDB" id="6114545at2759"/>
<evidence type="ECO:0000313" key="4">
    <source>
        <dbReference type="Proteomes" id="UP000014760"/>
    </source>
</evidence>
<dbReference type="InterPro" id="IPR043502">
    <property type="entry name" value="DNA/RNA_pol_sf"/>
</dbReference>
<sequence>MKNHFSEVCKKKDARQQRPRSSSRHRAKKKQEVHTMQKRDDFTDEEYLDCGTLMMMDSVDTQEQTRHSIMVRIDVRAPKVTKKVKLKVKADTGANANILPIRCLKQMYPEEEDPTTVLQPSLAILTIVNGSTLQQIGTLNLTTKFEDSGWVTCKFFGCDNEGPPILSCDASEKLGTCIVRVSNSKNISAMKRTTPNPLIPDLTTLQKLYPDQFEGLGNLPGPYAIDLKKDAGPVVAPPRKYPIQLKDEICRSLQEMGSMGVIKKCNDDEASEWVNPLTFSRKATDN</sequence>
<gene>
    <name evidence="2" type="ORF">CAPTEDRAFT_203678</name>
</gene>
<dbReference type="AlphaFoldDB" id="R7TXT6"/>
<dbReference type="Gene3D" id="3.10.10.10">
    <property type="entry name" value="HIV Type 1 Reverse Transcriptase, subunit A, domain 1"/>
    <property type="match status" value="1"/>
</dbReference>
<dbReference type="OMA" id="SSKHICP"/>
<dbReference type="STRING" id="283909.R7TXT6"/>
<dbReference type="HOGENOM" id="CLU_974021_0_0_1"/>
<proteinExistence type="predicted"/>
<organism evidence="2">
    <name type="scientific">Capitella teleta</name>
    <name type="common">Polychaete worm</name>
    <dbReference type="NCBI Taxonomy" id="283909"/>
    <lineage>
        <taxon>Eukaryota</taxon>
        <taxon>Metazoa</taxon>
        <taxon>Spiralia</taxon>
        <taxon>Lophotrochozoa</taxon>
        <taxon>Annelida</taxon>
        <taxon>Polychaeta</taxon>
        <taxon>Sedentaria</taxon>
        <taxon>Scolecida</taxon>
        <taxon>Capitellidae</taxon>
        <taxon>Capitella</taxon>
    </lineage>
</organism>
<name>R7TXT6_CAPTE</name>
<dbReference type="Proteomes" id="UP000014760">
    <property type="component" value="Unassembled WGS sequence"/>
</dbReference>
<keyword evidence="4" id="KW-1185">Reference proteome</keyword>
<dbReference type="InterPro" id="IPR050951">
    <property type="entry name" value="Retrovirus_Pol_polyprotein"/>
</dbReference>
<feature type="compositionally biased region" description="Basic residues" evidence="1">
    <location>
        <begin position="17"/>
        <end position="29"/>
    </location>
</feature>
<dbReference type="EnsemblMetazoa" id="CapteT203678">
    <property type="protein sequence ID" value="CapteP203678"/>
    <property type="gene ID" value="CapteG203678"/>
</dbReference>
<dbReference type="EMBL" id="KB307921">
    <property type="protein sequence ID" value="ELT98417.1"/>
    <property type="molecule type" value="Genomic_DNA"/>
</dbReference>
<dbReference type="EMBL" id="AMQN01010466">
    <property type="status" value="NOT_ANNOTATED_CDS"/>
    <property type="molecule type" value="Genomic_DNA"/>
</dbReference>
<evidence type="ECO:0000313" key="3">
    <source>
        <dbReference type="EnsemblMetazoa" id="CapteP203678"/>
    </source>
</evidence>